<feature type="domain" description="TACO1/YebC-like second and third" evidence="7">
    <location>
        <begin position="79"/>
        <end position="241"/>
    </location>
</feature>
<dbReference type="InterPro" id="IPR049083">
    <property type="entry name" value="TACO1_YebC_N"/>
</dbReference>
<dbReference type="STRING" id="1267423.SAMN05216290_2305"/>
<dbReference type="PANTHER" id="PTHR12532:SF6">
    <property type="entry name" value="TRANSCRIPTIONAL REGULATORY PROTEIN YEBC-RELATED"/>
    <property type="match status" value="1"/>
</dbReference>
<dbReference type="AlphaFoldDB" id="A0A1I0QGA7"/>
<evidence type="ECO:0000256" key="1">
    <source>
        <dbReference type="ARBA" id="ARBA00008724"/>
    </source>
</evidence>
<dbReference type="InterPro" id="IPR048300">
    <property type="entry name" value="TACO1_YebC-like_2nd/3rd_dom"/>
</dbReference>
<dbReference type="Gene3D" id="1.10.10.200">
    <property type="match status" value="1"/>
</dbReference>
<sequence>MGRAFEYRKAAKMKRWDKMSRIFPKLAKAITMAAKEGGPDPDMNASLRTAIQNAKAQNMPKDNIDAAIKRASSKDVEAYSEINYEGKGPHGVLVFVECATDNQNRTVANVKSYFNKAGGGLVPNGSLEFMFTRKAVFEFEKTEEMDLEEMELELIDAGLDEIDSHFDEEEEVTTVYIYGDYTNFGSLQTALEEKGYELKNSALKRFANSPVEFTDEQLEEIEKMLDKMEEDDDVQAVYTNIA</sequence>
<accession>A0A1I0QGA7</accession>
<reference evidence="10" key="1">
    <citation type="submission" date="2016-10" db="EMBL/GenBank/DDBJ databases">
        <authorList>
            <person name="Varghese N."/>
            <person name="Submissions S."/>
        </authorList>
    </citation>
    <scope>NUCLEOTIDE SEQUENCE [LARGE SCALE GENOMIC DNA]</scope>
    <source>
        <strain evidence="10">CGMCC 1.12402</strain>
    </source>
</reference>
<dbReference type="NCBIfam" id="NF009044">
    <property type="entry name" value="PRK12378.1"/>
    <property type="match status" value="1"/>
</dbReference>
<keyword evidence="2 6" id="KW-0963">Cytoplasm</keyword>
<dbReference type="GeneID" id="99987008"/>
<dbReference type="SUPFAM" id="SSF75625">
    <property type="entry name" value="YebC-like"/>
    <property type="match status" value="1"/>
</dbReference>
<dbReference type="OrthoDB" id="9781053at2"/>
<evidence type="ECO:0000256" key="4">
    <source>
        <dbReference type="ARBA" id="ARBA00023125"/>
    </source>
</evidence>
<name>A0A1I0QGA7_9BACT</name>
<dbReference type="GO" id="GO:0003677">
    <property type="term" value="F:DNA binding"/>
    <property type="evidence" value="ECO:0007669"/>
    <property type="project" value="UniProtKB-UniRule"/>
</dbReference>
<protein>
    <recommendedName>
        <fullName evidence="6">Probable transcriptional regulatory protein SAMN05216290_2305</fullName>
    </recommendedName>
</protein>
<evidence type="ECO:0000259" key="8">
    <source>
        <dbReference type="Pfam" id="PF20772"/>
    </source>
</evidence>
<dbReference type="GO" id="GO:0006355">
    <property type="term" value="P:regulation of DNA-templated transcription"/>
    <property type="evidence" value="ECO:0007669"/>
    <property type="project" value="UniProtKB-UniRule"/>
</dbReference>
<dbReference type="InterPro" id="IPR026564">
    <property type="entry name" value="Transcrip_reg_TACO1-like_dom3"/>
</dbReference>
<evidence type="ECO:0000256" key="6">
    <source>
        <dbReference type="HAMAP-Rule" id="MF_00693"/>
    </source>
</evidence>
<dbReference type="PANTHER" id="PTHR12532">
    <property type="entry name" value="TRANSLATIONAL ACTIVATOR OF CYTOCHROME C OXIDASE 1"/>
    <property type="match status" value="1"/>
</dbReference>
<organism evidence="9 10">
    <name type="scientific">Roseivirga pacifica</name>
    <dbReference type="NCBI Taxonomy" id="1267423"/>
    <lineage>
        <taxon>Bacteria</taxon>
        <taxon>Pseudomonadati</taxon>
        <taxon>Bacteroidota</taxon>
        <taxon>Cytophagia</taxon>
        <taxon>Cytophagales</taxon>
        <taxon>Roseivirgaceae</taxon>
        <taxon>Roseivirga</taxon>
    </lineage>
</organism>
<dbReference type="InterPro" id="IPR017856">
    <property type="entry name" value="Integrase-like_N"/>
</dbReference>
<dbReference type="InterPro" id="IPR029072">
    <property type="entry name" value="YebC-like"/>
</dbReference>
<dbReference type="InterPro" id="IPR002876">
    <property type="entry name" value="Transcrip_reg_TACO1-like"/>
</dbReference>
<comment type="similarity">
    <text evidence="1 6">Belongs to the TACO1 family.</text>
</comment>
<dbReference type="RefSeq" id="WP_090258731.1">
    <property type="nucleotide sequence ID" value="NZ_FOIR01000002.1"/>
</dbReference>
<dbReference type="Proteomes" id="UP000199437">
    <property type="component" value="Unassembled WGS sequence"/>
</dbReference>
<dbReference type="EMBL" id="FOIR01000002">
    <property type="protein sequence ID" value="SEW26001.1"/>
    <property type="molecule type" value="Genomic_DNA"/>
</dbReference>
<dbReference type="GO" id="GO:0005829">
    <property type="term" value="C:cytosol"/>
    <property type="evidence" value="ECO:0007669"/>
    <property type="project" value="TreeGrafter"/>
</dbReference>
<keyword evidence="3 6" id="KW-0805">Transcription regulation</keyword>
<evidence type="ECO:0000313" key="9">
    <source>
        <dbReference type="EMBL" id="SEW26001.1"/>
    </source>
</evidence>
<dbReference type="Pfam" id="PF01709">
    <property type="entry name" value="Transcrip_reg"/>
    <property type="match status" value="1"/>
</dbReference>
<proteinExistence type="inferred from homology"/>
<evidence type="ECO:0000256" key="3">
    <source>
        <dbReference type="ARBA" id="ARBA00023015"/>
    </source>
</evidence>
<dbReference type="Pfam" id="PF20772">
    <property type="entry name" value="TACO1_YebC_N"/>
    <property type="match status" value="1"/>
</dbReference>
<evidence type="ECO:0000313" key="10">
    <source>
        <dbReference type="Proteomes" id="UP000199437"/>
    </source>
</evidence>
<dbReference type="FunFam" id="1.10.10.200:FF:000004">
    <property type="entry name" value="Probable transcriptional regulatory protein BSBG_02618"/>
    <property type="match status" value="1"/>
</dbReference>
<dbReference type="HAMAP" id="MF_00693">
    <property type="entry name" value="Transcrip_reg_TACO1"/>
    <property type="match status" value="1"/>
</dbReference>
<gene>
    <name evidence="9" type="ORF">SAMN05216290_2305</name>
</gene>
<keyword evidence="5 6" id="KW-0804">Transcription</keyword>
<evidence type="ECO:0000256" key="2">
    <source>
        <dbReference type="ARBA" id="ARBA00022490"/>
    </source>
</evidence>
<comment type="subcellular location">
    <subcellularLocation>
        <location evidence="6">Cytoplasm</location>
    </subcellularLocation>
</comment>
<evidence type="ECO:0000256" key="5">
    <source>
        <dbReference type="ARBA" id="ARBA00023163"/>
    </source>
</evidence>
<keyword evidence="4 6" id="KW-0238">DNA-binding</keyword>
<keyword evidence="10" id="KW-1185">Reference proteome</keyword>
<dbReference type="NCBIfam" id="TIGR01033">
    <property type="entry name" value="YebC/PmpR family DNA-binding transcriptional regulator"/>
    <property type="match status" value="1"/>
</dbReference>
<feature type="domain" description="TACO1/YebC-like N-terminal" evidence="8">
    <location>
        <begin position="4"/>
        <end position="73"/>
    </location>
</feature>
<dbReference type="Gene3D" id="3.30.70.980">
    <property type="match status" value="2"/>
</dbReference>
<evidence type="ECO:0000259" key="7">
    <source>
        <dbReference type="Pfam" id="PF01709"/>
    </source>
</evidence>